<evidence type="ECO:0000256" key="1">
    <source>
        <dbReference type="SAM" id="SignalP"/>
    </source>
</evidence>
<dbReference type="EMBL" id="JAGUCO010000001">
    <property type="protein sequence ID" value="MBS2096806.1"/>
    <property type="molecule type" value="Genomic_DNA"/>
</dbReference>
<dbReference type="InterPro" id="IPR025293">
    <property type="entry name" value="YfiR/HmsC-like"/>
</dbReference>
<dbReference type="Proteomes" id="UP000708576">
    <property type="component" value="Unassembled WGS sequence"/>
</dbReference>
<sequence>MNKNFLILMFLLLIGSSGKAFGQMTKFKALFLYNFTQNVEWPPNTISSKEFVITVIGDNDMANELKKLAQVKKVGSKTMVIKQTSQVKDVTNSHVVFLSSNKSDLMSRLAIQQDGQPVLLISSKEDLCKDGAAICFTTIDGKLRYQINEDNIIARSLKVNNKLISLGISTN</sequence>
<reference evidence="2 3" key="1">
    <citation type="journal article" date="2015" name="Int. J. Syst. Evol. Microbiol.">
        <title>Carboxylicivirga linearis sp. nov., isolated from a sea cucumber culture pond.</title>
        <authorList>
            <person name="Wang F.Q."/>
            <person name="Zhou Y.X."/>
            <person name="Lin X.Z."/>
            <person name="Chen G.J."/>
            <person name="Du Z.J."/>
        </authorList>
    </citation>
    <scope>NUCLEOTIDE SEQUENCE [LARGE SCALE GENOMIC DNA]</scope>
    <source>
        <strain evidence="2 3">FB218</strain>
    </source>
</reference>
<name>A0ABS5JQX8_9BACT</name>
<dbReference type="Pfam" id="PF13689">
    <property type="entry name" value="DUF4154"/>
    <property type="match status" value="1"/>
</dbReference>
<accession>A0ABS5JQX8</accession>
<feature type="chain" id="PRO_5045324191" evidence="1">
    <location>
        <begin position="23"/>
        <end position="171"/>
    </location>
</feature>
<proteinExistence type="predicted"/>
<organism evidence="2 3">
    <name type="scientific">Carboxylicivirga linearis</name>
    <dbReference type="NCBI Taxonomy" id="1628157"/>
    <lineage>
        <taxon>Bacteria</taxon>
        <taxon>Pseudomonadati</taxon>
        <taxon>Bacteroidota</taxon>
        <taxon>Bacteroidia</taxon>
        <taxon>Marinilabiliales</taxon>
        <taxon>Marinilabiliaceae</taxon>
        <taxon>Carboxylicivirga</taxon>
    </lineage>
</organism>
<gene>
    <name evidence="2" type="ORF">KEM10_00865</name>
</gene>
<dbReference type="RefSeq" id="WP_212212258.1">
    <property type="nucleotide sequence ID" value="NZ_JAGUCO010000001.1"/>
</dbReference>
<feature type="signal peptide" evidence="1">
    <location>
        <begin position="1"/>
        <end position="22"/>
    </location>
</feature>
<keyword evidence="1" id="KW-0732">Signal</keyword>
<evidence type="ECO:0000313" key="3">
    <source>
        <dbReference type="Proteomes" id="UP000708576"/>
    </source>
</evidence>
<keyword evidence="3" id="KW-1185">Reference proteome</keyword>
<comment type="caution">
    <text evidence="2">The sequence shown here is derived from an EMBL/GenBank/DDBJ whole genome shotgun (WGS) entry which is preliminary data.</text>
</comment>
<evidence type="ECO:0000313" key="2">
    <source>
        <dbReference type="EMBL" id="MBS2096806.1"/>
    </source>
</evidence>
<protein>
    <submittedName>
        <fullName evidence="2">YfiR family protein</fullName>
    </submittedName>
</protein>